<comment type="caution">
    <text evidence="3">The sequence shown here is derived from an EMBL/GenBank/DDBJ whole genome shotgun (WGS) entry which is preliminary data.</text>
</comment>
<organism evidence="3 4">
    <name type="scientific">Kineothrix alysoides</name>
    <dbReference type="NCBI Taxonomy" id="1469948"/>
    <lineage>
        <taxon>Bacteria</taxon>
        <taxon>Bacillati</taxon>
        <taxon>Bacillota</taxon>
        <taxon>Clostridia</taxon>
        <taxon>Lachnospirales</taxon>
        <taxon>Lachnospiraceae</taxon>
        <taxon>Kineothrix</taxon>
    </lineage>
</organism>
<evidence type="ECO:0000256" key="1">
    <source>
        <dbReference type="SAM" id="Phobius"/>
    </source>
</evidence>
<dbReference type="InterPro" id="IPR002656">
    <property type="entry name" value="Acyl_transf_3_dom"/>
</dbReference>
<name>A0A4R1R4G7_9FIRM</name>
<dbReference type="PANTHER" id="PTHR37312">
    <property type="entry name" value="MEMBRANE-BOUND ACYLTRANSFERASE YKRP-RELATED"/>
    <property type="match status" value="1"/>
</dbReference>
<feature type="transmembrane region" description="Helical" evidence="1">
    <location>
        <begin position="153"/>
        <end position="172"/>
    </location>
</feature>
<feature type="domain" description="Acyltransferase 3" evidence="2">
    <location>
        <begin position="15"/>
        <end position="311"/>
    </location>
</feature>
<dbReference type="STRING" id="1469948.GCA_000732725_00051"/>
<dbReference type="OrthoDB" id="6623990at2"/>
<feature type="transmembrane region" description="Helical" evidence="1">
    <location>
        <begin position="284"/>
        <end position="308"/>
    </location>
</feature>
<keyword evidence="1" id="KW-0812">Transmembrane</keyword>
<accession>A0A4R1R4G7</accession>
<feature type="transmembrane region" description="Helical" evidence="1">
    <location>
        <begin position="75"/>
        <end position="99"/>
    </location>
</feature>
<feature type="transmembrane region" description="Helical" evidence="1">
    <location>
        <begin position="37"/>
        <end position="55"/>
    </location>
</feature>
<feature type="transmembrane region" description="Helical" evidence="1">
    <location>
        <begin position="328"/>
        <end position="351"/>
    </location>
</feature>
<keyword evidence="1" id="KW-1133">Transmembrane helix</keyword>
<feature type="transmembrane region" description="Helical" evidence="1">
    <location>
        <begin position="119"/>
        <end position="141"/>
    </location>
</feature>
<sequence length="373" mass="42026">MEKKRENDAFRIFSAIGIILIVAGHADFHIFDLGGLFPYYSFHVAVFLFISGYFYDENDEVHIGAYIRRKALRLLVPYFLWNLFYGGLAAVLKHFGFIIGDGITFKTLFLDPFLTGHQFGYNFPAWFVPSLFLVEVINVCMRRVLTAIRLNKEYLIMAAVLLAGILTVWFAIGGHVWGYYKFPGRILFMLPAFELGQLYKKKLERKDTLSNGIYFSILLVIQLIVVFSCAGLAYSTVWCASFANGPVIPFVTMATGIAFWLRVSKMLSPLLPGMKGTRQIGTNTYGIMMHHVPAFFLVKGTFFALSVFTPWCADFDKPAFLTDVNYIYLLNGMDVSKWIYIAAGVVIPLAIGKMSKAGYGALTEGLGRLRRQA</sequence>
<keyword evidence="4" id="KW-1185">Reference proteome</keyword>
<keyword evidence="3" id="KW-0808">Transferase</keyword>
<keyword evidence="1" id="KW-0472">Membrane</keyword>
<feature type="transmembrane region" description="Helical" evidence="1">
    <location>
        <begin position="178"/>
        <end position="199"/>
    </location>
</feature>
<dbReference type="GO" id="GO:0016747">
    <property type="term" value="F:acyltransferase activity, transferring groups other than amino-acyl groups"/>
    <property type="evidence" value="ECO:0007669"/>
    <property type="project" value="InterPro"/>
</dbReference>
<dbReference type="Proteomes" id="UP000295718">
    <property type="component" value="Unassembled WGS sequence"/>
</dbReference>
<reference evidence="3 4" key="1">
    <citation type="submission" date="2019-03" db="EMBL/GenBank/DDBJ databases">
        <title>Genomic Encyclopedia of Type Strains, Phase IV (KMG-IV): sequencing the most valuable type-strain genomes for metagenomic binning, comparative biology and taxonomic classification.</title>
        <authorList>
            <person name="Goeker M."/>
        </authorList>
    </citation>
    <scope>NUCLEOTIDE SEQUENCE [LARGE SCALE GENOMIC DNA]</scope>
    <source>
        <strain evidence="3 4">DSM 100556</strain>
    </source>
</reference>
<dbReference type="EMBL" id="SLUO01000002">
    <property type="protein sequence ID" value="TCL60318.1"/>
    <property type="molecule type" value="Genomic_DNA"/>
</dbReference>
<feature type="transmembrane region" description="Helical" evidence="1">
    <location>
        <begin position="211"/>
        <end position="234"/>
    </location>
</feature>
<evidence type="ECO:0000313" key="3">
    <source>
        <dbReference type="EMBL" id="TCL60318.1"/>
    </source>
</evidence>
<feature type="transmembrane region" description="Helical" evidence="1">
    <location>
        <begin position="12"/>
        <end position="31"/>
    </location>
</feature>
<gene>
    <name evidence="3" type="ORF">EDD76_10212</name>
</gene>
<proteinExistence type="predicted"/>
<evidence type="ECO:0000313" key="4">
    <source>
        <dbReference type="Proteomes" id="UP000295718"/>
    </source>
</evidence>
<dbReference type="PANTHER" id="PTHR37312:SF1">
    <property type="entry name" value="MEMBRANE-BOUND ACYLTRANSFERASE YKRP-RELATED"/>
    <property type="match status" value="1"/>
</dbReference>
<dbReference type="Pfam" id="PF01757">
    <property type="entry name" value="Acyl_transf_3"/>
    <property type="match status" value="1"/>
</dbReference>
<dbReference type="InterPro" id="IPR052734">
    <property type="entry name" value="Nod_factor_acetyltransferase"/>
</dbReference>
<feature type="transmembrane region" description="Helical" evidence="1">
    <location>
        <begin position="246"/>
        <end position="263"/>
    </location>
</feature>
<dbReference type="AlphaFoldDB" id="A0A4R1R4G7"/>
<dbReference type="RefSeq" id="WP_051869210.1">
    <property type="nucleotide sequence ID" value="NZ_JPNB01000001.1"/>
</dbReference>
<protein>
    <submittedName>
        <fullName evidence="3">Fucose 4-O-acetylase-like acetyltransferase</fullName>
    </submittedName>
</protein>
<evidence type="ECO:0000259" key="2">
    <source>
        <dbReference type="Pfam" id="PF01757"/>
    </source>
</evidence>